<evidence type="ECO:0000313" key="2">
    <source>
        <dbReference type="Proteomes" id="UP000317650"/>
    </source>
</evidence>
<dbReference type="AlphaFoldDB" id="A0A4S8JRP6"/>
<protein>
    <submittedName>
        <fullName evidence="1">Uncharacterized protein</fullName>
    </submittedName>
</protein>
<dbReference type="Proteomes" id="UP000317650">
    <property type="component" value="Chromosome 1"/>
</dbReference>
<sequence length="87" mass="9875">MQPGRPALVHEVRIREGNNGYLGVICDAISLCSEIEHIEHGSLHRILCYRVWAQSCTQTRRKRETFVSSNAFLSSPHSHQNLSTSQE</sequence>
<reference evidence="1 2" key="1">
    <citation type="journal article" date="2019" name="Nat. Plants">
        <title>Genome sequencing of Musa balbisiana reveals subgenome evolution and function divergence in polyploid bananas.</title>
        <authorList>
            <person name="Yao X."/>
        </authorList>
    </citation>
    <scope>NUCLEOTIDE SEQUENCE [LARGE SCALE GENOMIC DNA]</scope>
    <source>
        <strain evidence="2">cv. DH-PKW</strain>
        <tissue evidence="1">Leaves</tissue>
    </source>
</reference>
<proteinExistence type="predicted"/>
<evidence type="ECO:0000313" key="1">
    <source>
        <dbReference type="EMBL" id="THU64749.1"/>
    </source>
</evidence>
<accession>A0A4S8JRP6</accession>
<gene>
    <name evidence="1" type="ORF">C4D60_Mb01t29730</name>
</gene>
<keyword evidence="2" id="KW-1185">Reference proteome</keyword>
<comment type="caution">
    <text evidence="1">The sequence shown here is derived from an EMBL/GenBank/DDBJ whole genome shotgun (WGS) entry which is preliminary data.</text>
</comment>
<name>A0A4S8JRP6_MUSBA</name>
<organism evidence="1 2">
    <name type="scientific">Musa balbisiana</name>
    <name type="common">Banana</name>
    <dbReference type="NCBI Taxonomy" id="52838"/>
    <lineage>
        <taxon>Eukaryota</taxon>
        <taxon>Viridiplantae</taxon>
        <taxon>Streptophyta</taxon>
        <taxon>Embryophyta</taxon>
        <taxon>Tracheophyta</taxon>
        <taxon>Spermatophyta</taxon>
        <taxon>Magnoliopsida</taxon>
        <taxon>Liliopsida</taxon>
        <taxon>Zingiberales</taxon>
        <taxon>Musaceae</taxon>
        <taxon>Musa</taxon>
    </lineage>
</organism>
<dbReference type="EMBL" id="PYDT01000004">
    <property type="protein sequence ID" value="THU64749.1"/>
    <property type="molecule type" value="Genomic_DNA"/>
</dbReference>